<gene>
    <name evidence="2" type="ORF">SULYE_0763</name>
</gene>
<dbReference type="OrthoDB" id="1524740at2"/>
<keyword evidence="2" id="KW-0648">Protein biosynthesis</keyword>
<dbReference type="Proteomes" id="UP000005540">
    <property type="component" value="Unassembled WGS sequence"/>
</dbReference>
<dbReference type="AlphaFoldDB" id="C4FJL4"/>
<sequence>MKKIIVFLGTAGLSIVLNSCATLTRGTEEALEIKTDPPGATAKILQTGETCQTPCALIKKRKDEFTVRIEKEGYKPLEVPVKSVIAESGAAGMAGNVILGGIIGAGIDAATGATKKLVPNPIDVKLEKIDEIIKKNSENIKN</sequence>
<feature type="domain" description="PEGA" evidence="1">
    <location>
        <begin position="31"/>
        <end position="79"/>
    </location>
</feature>
<evidence type="ECO:0000313" key="3">
    <source>
        <dbReference type="Proteomes" id="UP000005540"/>
    </source>
</evidence>
<evidence type="ECO:0000259" key="1">
    <source>
        <dbReference type="Pfam" id="PF08308"/>
    </source>
</evidence>
<protein>
    <submittedName>
        <fullName evidence="2">Translation initiation factor 2, gamma subunit, GTPase</fullName>
    </submittedName>
</protein>
<keyword evidence="2" id="KW-0396">Initiation factor</keyword>
<comment type="caution">
    <text evidence="2">The sequence shown here is derived from an EMBL/GenBank/DDBJ whole genome shotgun (WGS) entry which is preliminary data.</text>
</comment>
<keyword evidence="3" id="KW-1185">Reference proteome</keyword>
<dbReference type="Pfam" id="PF08308">
    <property type="entry name" value="PEGA"/>
    <property type="match status" value="1"/>
</dbReference>
<accession>C4FJL4</accession>
<dbReference type="EMBL" id="ABZS01000058">
    <property type="protein sequence ID" value="EEP60740.1"/>
    <property type="molecule type" value="Genomic_DNA"/>
</dbReference>
<proteinExistence type="predicted"/>
<name>C4FJL4_9AQUI</name>
<dbReference type="InterPro" id="IPR013229">
    <property type="entry name" value="PEGA"/>
</dbReference>
<reference evidence="2 3" key="1">
    <citation type="submission" date="2009-04" db="EMBL/GenBank/DDBJ databases">
        <authorList>
            <person name="Reysenbach A.-L."/>
            <person name="Heidelberg J.F."/>
            <person name="Nelson W.C."/>
        </authorList>
    </citation>
    <scope>NUCLEOTIDE SEQUENCE [LARGE SCALE GENOMIC DNA]</scope>
    <source>
        <strain evidence="2 3">SS-5</strain>
    </source>
</reference>
<evidence type="ECO:0000313" key="2">
    <source>
        <dbReference type="EMBL" id="EEP60740.1"/>
    </source>
</evidence>
<organism evidence="2 3">
    <name type="scientific">Sulfurihydrogenibium yellowstonense SS-5</name>
    <dbReference type="NCBI Taxonomy" id="432331"/>
    <lineage>
        <taxon>Bacteria</taxon>
        <taxon>Pseudomonadati</taxon>
        <taxon>Aquificota</taxon>
        <taxon>Aquificia</taxon>
        <taxon>Aquificales</taxon>
        <taxon>Hydrogenothermaceae</taxon>
        <taxon>Sulfurihydrogenibium</taxon>
    </lineage>
</organism>
<dbReference type="RefSeq" id="WP_007546567.1">
    <property type="nucleotide sequence ID" value="NZ_ABZS01000058.1"/>
</dbReference>
<dbReference type="GO" id="GO:0003743">
    <property type="term" value="F:translation initiation factor activity"/>
    <property type="evidence" value="ECO:0007669"/>
    <property type="project" value="UniProtKB-KW"/>
</dbReference>